<dbReference type="PANTHER" id="PTHR46401">
    <property type="entry name" value="GLYCOSYLTRANSFERASE WBBK-RELATED"/>
    <property type="match status" value="1"/>
</dbReference>
<dbReference type="eggNOG" id="COG0297">
    <property type="taxonomic scope" value="Bacteria"/>
</dbReference>
<feature type="domain" description="Glycosyltransferase subfamily 4-like N-terminal" evidence="3">
    <location>
        <begin position="16"/>
        <end position="218"/>
    </location>
</feature>
<name>V2Y4B2_9FIRM</name>
<organism evidence="4 5">
    <name type="scientific">Catonella morbi ATCC 51271</name>
    <dbReference type="NCBI Taxonomy" id="592026"/>
    <lineage>
        <taxon>Bacteria</taxon>
        <taxon>Bacillati</taxon>
        <taxon>Bacillota</taxon>
        <taxon>Clostridia</taxon>
        <taxon>Lachnospirales</taxon>
        <taxon>Lachnospiraceae</taxon>
        <taxon>Catonella</taxon>
    </lineage>
</organism>
<evidence type="ECO:0000313" key="5">
    <source>
        <dbReference type="Proteomes" id="UP000018227"/>
    </source>
</evidence>
<keyword evidence="1 4" id="KW-0808">Transferase</keyword>
<dbReference type="Proteomes" id="UP000018227">
    <property type="component" value="Unassembled WGS sequence"/>
</dbReference>
<protein>
    <submittedName>
        <fullName evidence="4">Glycosyltransferase, group 1 family protein</fullName>
    </submittedName>
</protein>
<dbReference type="Pfam" id="PF00534">
    <property type="entry name" value="Glycos_transf_1"/>
    <property type="match status" value="1"/>
</dbReference>
<evidence type="ECO:0000313" key="4">
    <source>
        <dbReference type="EMBL" id="ESL03783.1"/>
    </source>
</evidence>
<dbReference type="GO" id="GO:0016757">
    <property type="term" value="F:glycosyltransferase activity"/>
    <property type="evidence" value="ECO:0007669"/>
    <property type="project" value="InterPro"/>
</dbReference>
<proteinExistence type="predicted"/>
<evidence type="ECO:0000256" key="1">
    <source>
        <dbReference type="ARBA" id="ARBA00022679"/>
    </source>
</evidence>
<feature type="domain" description="Glycosyl transferase family 1" evidence="2">
    <location>
        <begin position="235"/>
        <end position="366"/>
    </location>
</feature>
<dbReference type="AlphaFoldDB" id="V2Y4B2"/>
<dbReference type="HOGENOM" id="CLU_009583_28_3_9"/>
<dbReference type="GO" id="GO:0009103">
    <property type="term" value="P:lipopolysaccharide biosynthetic process"/>
    <property type="evidence" value="ECO:0007669"/>
    <property type="project" value="TreeGrafter"/>
</dbReference>
<dbReference type="RefSeq" id="WP_023353832.1">
    <property type="nucleotide sequence ID" value="NZ_KI535367.1"/>
</dbReference>
<dbReference type="Pfam" id="PF13439">
    <property type="entry name" value="Glyco_transf_4"/>
    <property type="match status" value="1"/>
</dbReference>
<accession>V2Y4B2</accession>
<keyword evidence="5" id="KW-1185">Reference proteome</keyword>
<dbReference type="STRING" id="592026.GCWU0000282_000950"/>
<dbReference type="OrthoDB" id="9768685at2"/>
<evidence type="ECO:0000259" key="3">
    <source>
        <dbReference type="Pfam" id="PF13439"/>
    </source>
</evidence>
<evidence type="ECO:0000259" key="2">
    <source>
        <dbReference type="Pfam" id="PF00534"/>
    </source>
</evidence>
<comment type="caution">
    <text evidence="4">The sequence shown here is derived from an EMBL/GenBank/DDBJ whole genome shotgun (WGS) entry which is preliminary data.</text>
</comment>
<dbReference type="InterPro" id="IPR001296">
    <property type="entry name" value="Glyco_trans_1"/>
</dbReference>
<dbReference type="SUPFAM" id="SSF53756">
    <property type="entry name" value="UDP-Glycosyltransferase/glycogen phosphorylase"/>
    <property type="match status" value="1"/>
</dbReference>
<dbReference type="InterPro" id="IPR028098">
    <property type="entry name" value="Glyco_trans_4-like_N"/>
</dbReference>
<sequence length="391" mass="44994">MKVLMINSVCGIKSTGRIATDLADMLTEEGHTVKIGYGRDIVPDRYSKYAVRIGSDWDVRLHGAMTRVFDNAGFGSREATIKFIDFIKEFAPDIIHLHNLHGYYINVEILFEYLKEYNKPVVWTLHDCWAFTGHCAHFDLYKCYKWQTECGECPQKKEYPASFLFDNSRNNYIRKKQAFQGVNNLVVVTPSQWLANLVKESFLQNYETRVINNGIDLTLFKPTYGDFRARYNLENKIIVLGVASAWGVRKGLLDFIELRKLLDRRYEIVLVGVSEEDKNILTEGMLGITRTDSVKELAEIYTASDIFVNLTYEDNYPTVNLEAQACGTPVLTYRTGGSVESVPEEQIAEQGNLQDIAELIEKYEGKRASVQSFYDKNIAFEKYIELYEEIW</sequence>
<reference evidence="4 5" key="1">
    <citation type="submission" date="2013-06" db="EMBL/GenBank/DDBJ databases">
        <authorList>
            <person name="Weinstock G."/>
            <person name="Sodergren E."/>
            <person name="Clifton S."/>
            <person name="Fulton L."/>
            <person name="Fulton B."/>
            <person name="Courtney L."/>
            <person name="Fronick C."/>
            <person name="Harrison M."/>
            <person name="Strong C."/>
            <person name="Farmer C."/>
            <person name="Delahaunty K."/>
            <person name="Markovic C."/>
            <person name="Hall O."/>
            <person name="Minx P."/>
            <person name="Tomlinson C."/>
            <person name="Mitreva M."/>
            <person name="Nelson J."/>
            <person name="Hou S."/>
            <person name="Wollam A."/>
            <person name="Pepin K.H."/>
            <person name="Johnson M."/>
            <person name="Bhonagiri V."/>
            <person name="Nash W.E."/>
            <person name="Warren W."/>
            <person name="Chinwalla A."/>
            <person name="Mardis E.R."/>
            <person name="Wilson R.K."/>
        </authorList>
    </citation>
    <scope>NUCLEOTIDE SEQUENCE [LARGE SCALE GENOMIC DNA]</scope>
    <source>
        <strain evidence="4 5">ATCC 51271</strain>
    </source>
</reference>
<dbReference type="Gene3D" id="3.40.50.2000">
    <property type="entry name" value="Glycogen Phosphorylase B"/>
    <property type="match status" value="2"/>
</dbReference>
<gene>
    <name evidence="4" type="ORF">GCWU0000282_000950</name>
</gene>
<dbReference type="PANTHER" id="PTHR46401:SF2">
    <property type="entry name" value="GLYCOSYLTRANSFERASE WBBK-RELATED"/>
    <property type="match status" value="1"/>
</dbReference>
<dbReference type="EMBL" id="ACIL03000007">
    <property type="protein sequence ID" value="ESL03783.1"/>
    <property type="molecule type" value="Genomic_DNA"/>
</dbReference>